<keyword evidence="1" id="KW-0805">Transcription regulation</keyword>
<dbReference type="eggNOG" id="ENOG502QRJ6">
    <property type="taxonomic scope" value="Eukaryota"/>
</dbReference>
<dbReference type="KEGG" id="nnu:104596006"/>
<evidence type="ECO:0000256" key="4">
    <source>
        <dbReference type="SAM" id="MobiDB-lite"/>
    </source>
</evidence>
<gene>
    <name evidence="6" type="primary">LOC104596006</name>
</gene>
<feature type="region of interest" description="Disordered" evidence="4">
    <location>
        <begin position="138"/>
        <end position="160"/>
    </location>
</feature>
<feature type="region of interest" description="Leucine repeat II (LRII)" evidence="3">
    <location>
        <begin position="407"/>
        <end position="439"/>
    </location>
</feature>
<evidence type="ECO:0000256" key="2">
    <source>
        <dbReference type="ARBA" id="ARBA00023163"/>
    </source>
</evidence>
<feature type="compositionally biased region" description="Low complexity" evidence="4">
    <location>
        <begin position="234"/>
        <end position="252"/>
    </location>
</feature>
<dbReference type="GO" id="GO:0006355">
    <property type="term" value="P:regulation of DNA-templated transcription"/>
    <property type="evidence" value="ECO:0000318"/>
    <property type="project" value="GO_Central"/>
</dbReference>
<dbReference type="OMA" id="LTDCMVL"/>
<dbReference type="FunCoup" id="A0A1U7ZT69">
    <property type="interactions" value="1489"/>
</dbReference>
<comment type="similarity">
    <text evidence="3">Belongs to the GRAS family.</text>
</comment>
<keyword evidence="2" id="KW-0804">Transcription</keyword>
<sequence>MTSRFSGSADFYSSMGISGGSAASNDNGQLQYRSQFHVDSSSPTILPRRTELVGKRSLAELERQQLLRHQQQLLLQQHQQQHQQQLVGSGFFARSVKPRTYHHNSPISPLSPVDFPSSEVSGTSTLTKSFGLPHLPQLRPQPFNPINHTQSNSPSCTNSALSGISFSNSVANRVVPLESEPDSDKMRSRLQELEKQLLDDNDEDEGDAASVITSSGWSETIQGLIQNQKPLSPSPTSSSSSSSASPSSCSSSSKQSLLDAAAAIAEGNMDAATTTLARLNQVSNVQGDPEQRLTAYMVSALRSRMNPTENPPPVMELFSDEHMMATRMLYEGSPCFKLGFTAANLAILEATRDQPNNVHVVDFDISQGSQYMSLIHALADRQHGEPTSVKITAVAEPSNGETDGLRVVGDRLRKHAERFGVGLKFNVVSRKIRDLNRETLGCNDEEALAVNFAFRLYRMPDESVSTENPRDQLLRVVKELGPRVVTVVEQEMNANTAPFVGRVGEVCAYYRAVFDSLDATMPRDSAKRVKVEECLGRKAANMVACEGWERIERCEVLGKWRARMRMAGFEAWSLGQQVSESMRSRLNSGYRNNPGFTIKEEGGGMCFGWMDRVLTVASAWR</sequence>
<proteinExistence type="inferred from homology"/>
<comment type="caution">
    <text evidence="3">Lacks conserved residue(s) required for the propagation of feature annotation.</text>
</comment>
<dbReference type="GO" id="GO:0043565">
    <property type="term" value="F:sequence-specific DNA binding"/>
    <property type="evidence" value="ECO:0000318"/>
    <property type="project" value="GO_Central"/>
</dbReference>
<dbReference type="GeneID" id="104596006"/>
<dbReference type="PANTHER" id="PTHR31636">
    <property type="entry name" value="OSJNBA0084A10.13 PROTEIN-RELATED"/>
    <property type="match status" value="1"/>
</dbReference>
<evidence type="ECO:0000313" key="6">
    <source>
        <dbReference type="RefSeq" id="XP_010255275.1"/>
    </source>
</evidence>
<dbReference type="GO" id="GO:0003700">
    <property type="term" value="F:DNA-binding transcription factor activity"/>
    <property type="evidence" value="ECO:0000318"/>
    <property type="project" value="GO_Central"/>
</dbReference>
<organism evidence="5 6">
    <name type="scientific">Nelumbo nucifera</name>
    <name type="common">Sacred lotus</name>
    <dbReference type="NCBI Taxonomy" id="4432"/>
    <lineage>
        <taxon>Eukaryota</taxon>
        <taxon>Viridiplantae</taxon>
        <taxon>Streptophyta</taxon>
        <taxon>Embryophyta</taxon>
        <taxon>Tracheophyta</taxon>
        <taxon>Spermatophyta</taxon>
        <taxon>Magnoliopsida</taxon>
        <taxon>Proteales</taxon>
        <taxon>Nelumbonaceae</taxon>
        <taxon>Nelumbo</taxon>
    </lineage>
</organism>
<dbReference type="AlphaFoldDB" id="A0A1U7ZT69"/>
<feature type="short sequence motif" description="VHIID" evidence="3">
    <location>
        <begin position="358"/>
        <end position="362"/>
    </location>
</feature>
<name>A0A1U7ZT69_NELNU</name>
<dbReference type="Pfam" id="PF03514">
    <property type="entry name" value="GRAS"/>
    <property type="match status" value="1"/>
</dbReference>
<feature type="compositionally biased region" description="Polar residues" evidence="4">
    <location>
        <begin position="144"/>
        <end position="160"/>
    </location>
</feature>
<dbReference type="Proteomes" id="UP000189703">
    <property type="component" value="Unplaced"/>
</dbReference>
<protein>
    <submittedName>
        <fullName evidence="6">Scarecrow-like protein 8</fullName>
    </submittedName>
</protein>
<dbReference type="OrthoDB" id="677896at2759"/>
<evidence type="ECO:0000313" key="5">
    <source>
        <dbReference type="Proteomes" id="UP000189703"/>
    </source>
</evidence>
<dbReference type="InterPro" id="IPR005202">
    <property type="entry name" value="TF_GRAS"/>
</dbReference>
<dbReference type="GO" id="GO:0005634">
    <property type="term" value="C:nucleus"/>
    <property type="evidence" value="ECO:0000318"/>
    <property type="project" value="GO_Central"/>
</dbReference>
<dbReference type="STRING" id="4432.A0A1U7ZT69"/>
<feature type="region of interest" description="SAW" evidence="3">
    <location>
        <begin position="544"/>
        <end position="621"/>
    </location>
</feature>
<evidence type="ECO:0000256" key="3">
    <source>
        <dbReference type="PROSITE-ProRule" id="PRU01191"/>
    </source>
</evidence>
<evidence type="ECO:0000256" key="1">
    <source>
        <dbReference type="ARBA" id="ARBA00023015"/>
    </source>
</evidence>
<accession>A0A1U7ZT69</accession>
<keyword evidence="5" id="KW-1185">Reference proteome</keyword>
<feature type="region of interest" description="Disordered" evidence="4">
    <location>
        <begin position="227"/>
        <end position="252"/>
    </location>
</feature>
<dbReference type="RefSeq" id="XP_010255275.1">
    <property type="nucleotide sequence ID" value="XM_010256973.2"/>
</dbReference>
<reference evidence="6" key="1">
    <citation type="submission" date="2025-08" db="UniProtKB">
        <authorList>
            <consortium name="RefSeq"/>
        </authorList>
    </citation>
    <scope>IDENTIFICATION</scope>
</reference>
<dbReference type="PROSITE" id="PS50985">
    <property type="entry name" value="GRAS"/>
    <property type="match status" value="1"/>
</dbReference>